<dbReference type="GO" id="GO:0016787">
    <property type="term" value="F:hydrolase activity"/>
    <property type="evidence" value="ECO:0007669"/>
    <property type="project" value="UniProtKB-KW"/>
</dbReference>
<gene>
    <name evidence="1" type="ORF">AAEO50_01920</name>
</gene>
<sequence>MKVTSSSITGLKNCEVPYRVLSTSDNPVGLAIFFPGIGYTVMGPLLHYPTGMFLSEGWDVLHINYHYNSDELKEMTDQEFDEMLLSDCKTVIDIALEAKTYESYCLLAKSLGTIPLRNELKREAFKDAAAIWLTPLLKEEMVYKAMKETNHKGLCFIGDRDPHYLEERIEELSSNQQLKLHLIPDANHSLEHDFHVLNSMDIHKSIMTAIESFIKKV</sequence>
<accession>A0ABU9K4L3</accession>
<organism evidence="1 2">
    <name type="scientific">Rossellomorea oryzaecorticis</name>
    <dbReference type="NCBI Taxonomy" id="1396505"/>
    <lineage>
        <taxon>Bacteria</taxon>
        <taxon>Bacillati</taxon>
        <taxon>Bacillota</taxon>
        <taxon>Bacilli</taxon>
        <taxon>Bacillales</taxon>
        <taxon>Bacillaceae</taxon>
        <taxon>Rossellomorea</taxon>
    </lineage>
</organism>
<proteinExistence type="predicted"/>
<name>A0ABU9K4L3_9BACI</name>
<dbReference type="EMBL" id="JBBYAF010000002">
    <property type="protein sequence ID" value="MEL3971022.1"/>
    <property type="molecule type" value="Genomic_DNA"/>
</dbReference>
<dbReference type="Proteomes" id="UP001389717">
    <property type="component" value="Unassembled WGS sequence"/>
</dbReference>
<dbReference type="Gene3D" id="3.40.50.1820">
    <property type="entry name" value="alpha/beta hydrolase"/>
    <property type="match status" value="1"/>
</dbReference>
<comment type="caution">
    <text evidence="1">The sequence shown here is derived from an EMBL/GenBank/DDBJ whole genome shotgun (WGS) entry which is preliminary data.</text>
</comment>
<protein>
    <submittedName>
        <fullName evidence="1">Alpha/beta hydrolase</fullName>
    </submittedName>
</protein>
<evidence type="ECO:0000313" key="2">
    <source>
        <dbReference type="Proteomes" id="UP001389717"/>
    </source>
</evidence>
<keyword evidence="1" id="KW-0378">Hydrolase</keyword>
<evidence type="ECO:0000313" key="1">
    <source>
        <dbReference type="EMBL" id="MEL3971022.1"/>
    </source>
</evidence>
<reference evidence="1 2" key="1">
    <citation type="submission" date="2024-04" db="EMBL/GenBank/DDBJ databases">
        <title>Bacillus oryzaecorticis sp. nov., a moderately halophilic bacterium isolated from rice husks.</title>
        <authorList>
            <person name="Zhu H.-S."/>
        </authorList>
    </citation>
    <scope>NUCLEOTIDE SEQUENCE [LARGE SCALE GENOMIC DNA]</scope>
    <source>
        <strain evidence="1 2">ZC255</strain>
    </source>
</reference>
<dbReference type="RefSeq" id="WP_341979816.1">
    <property type="nucleotide sequence ID" value="NZ_JBBYAF010000002.1"/>
</dbReference>
<dbReference type="InterPro" id="IPR029058">
    <property type="entry name" value="AB_hydrolase_fold"/>
</dbReference>
<keyword evidence="2" id="KW-1185">Reference proteome</keyword>
<dbReference type="SUPFAM" id="SSF53474">
    <property type="entry name" value="alpha/beta-Hydrolases"/>
    <property type="match status" value="1"/>
</dbReference>